<proteinExistence type="predicted"/>
<dbReference type="InterPro" id="IPR037185">
    <property type="entry name" value="EmrE-like"/>
</dbReference>
<feature type="transmembrane region" description="Helical" evidence="1">
    <location>
        <begin position="264"/>
        <end position="282"/>
    </location>
</feature>
<name>A0ABU3ABN9_9FLAO</name>
<dbReference type="RefSeq" id="WP_311350889.1">
    <property type="nucleotide sequence ID" value="NZ_JAVRHR010000002.1"/>
</dbReference>
<feature type="transmembrane region" description="Helical" evidence="1">
    <location>
        <begin position="208"/>
        <end position="227"/>
    </location>
</feature>
<accession>A0ABU3ABN9</accession>
<keyword evidence="1" id="KW-1133">Transmembrane helix</keyword>
<gene>
    <name evidence="3" type="ORF">RM706_09780</name>
</gene>
<dbReference type="Pfam" id="PF00892">
    <property type="entry name" value="EamA"/>
    <property type="match status" value="2"/>
</dbReference>
<dbReference type="PANTHER" id="PTHR22911:SF79">
    <property type="entry name" value="MOBA-LIKE NTP TRANSFERASE DOMAIN-CONTAINING PROTEIN"/>
    <property type="match status" value="1"/>
</dbReference>
<dbReference type="PANTHER" id="PTHR22911">
    <property type="entry name" value="ACYL-MALONYL CONDENSING ENZYME-RELATED"/>
    <property type="match status" value="1"/>
</dbReference>
<keyword evidence="1" id="KW-0472">Membrane</keyword>
<dbReference type="EMBL" id="JAVRHR010000002">
    <property type="protein sequence ID" value="MDT0607320.1"/>
    <property type="molecule type" value="Genomic_DNA"/>
</dbReference>
<feature type="transmembrane region" description="Helical" evidence="1">
    <location>
        <begin position="12"/>
        <end position="31"/>
    </location>
</feature>
<dbReference type="Proteomes" id="UP001255246">
    <property type="component" value="Unassembled WGS sequence"/>
</dbReference>
<dbReference type="InterPro" id="IPR000620">
    <property type="entry name" value="EamA_dom"/>
</dbReference>
<feature type="transmembrane region" description="Helical" evidence="1">
    <location>
        <begin position="181"/>
        <end position="202"/>
    </location>
</feature>
<keyword evidence="4" id="KW-1185">Reference proteome</keyword>
<feature type="transmembrane region" description="Helical" evidence="1">
    <location>
        <begin position="239"/>
        <end position="258"/>
    </location>
</feature>
<organism evidence="3 4">
    <name type="scientific">Croceitalea rosinachiae</name>
    <dbReference type="NCBI Taxonomy" id="3075596"/>
    <lineage>
        <taxon>Bacteria</taxon>
        <taxon>Pseudomonadati</taxon>
        <taxon>Bacteroidota</taxon>
        <taxon>Flavobacteriia</taxon>
        <taxon>Flavobacteriales</taxon>
        <taxon>Flavobacteriaceae</taxon>
        <taxon>Croceitalea</taxon>
    </lineage>
</organism>
<protein>
    <submittedName>
        <fullName evidence="3">DMT family transporter</fullName>
    </submittedName>
</protein>
<feature type="transmembrane region" description="Helical" evidence="1">
    <location>
        <begin position="94"/>
        <end position="116"/>
    </location>
</feature>
<evidence type="ECO:0000259" key="2">
    <source>
        <dbReference type="Pfam" id="PF00892"/>
    </source>
</evidence>
<evidence type="ECO:0000313" key="4">
    <source>
        <dbReference type="Proteomes" id="UP001255246"/>
    </source>
</evidence>
<evidence type="ECO:0000256" key="1">
    <source>
        <dbReference type="SAM" id="Phobius"/>
    </source>
</evidence>
<feature type="domain" description="EamA" evidence="2">
    <location>
        <begin position="16"/>
        <end position="138"/>
    </location>
</feature>
<feature type="transmembrane region" description="Helical" evidence="1">
    <location>
        <begin position="68"/>
        <end position="88"/>
    </location>
</feature>
<feature type="domain" description="EamA" evidence="2">
    <location>
        <begin position="150"/>
        <end position="279"/>
    </location>
</feature>
<reference evidence="3 4" key="1">
    <citation type="submission" date="2023-09" db="EMBL/GenBank/DDBJ databases">
        <authorList>
            <person name="Rey-Velasco X."/>
        </authorList>
    </citation>
    <scope>NUCLEOTIDE SEQUENCE [LARGE SCALE GENOMIC DNA]</scope>
    <source>
        <strain evidence="3 4">F388</strain>
    </source>
</reference>
<feature type="transmembrane region" description="Helical" evidence="1">
    <location>
        <begin position="148"/>
        <end position="169"/>
    </location>
</feature>
<dbReference type="SUPFAM" id="SSF103481">
    <property type="entry name" value="Multidrug resistance efflux transporter EmrE"/>
    <property type="match status" value="2"/>
</dbReference>
<evidence type="ECO:0000313" key="3">
    <source>
        <dbReference type="EMBL" id="MDT0607320.1"/>
    </source>
</evidence>
<feature type="transmembrane region" description="Helical" evidence="1">
    <location>
        <begin position="37"/>
        <end position="56"/>
    </location>
</feature>
<keyword evidence="1" id="KW-0812">Transmembrane</keyword>
<comment type="caution">
    <text evidence="3">The sequence shown here is derived from an EMBL/GenBank/DDBJ whole genome shotgun (WGS) entry which is preliminary data.</text>
</comment>
<feature type="transmembrane region" description="Helical" evidence="1">
    <location>
        <begin position="123"/>
        <end position="142"/>
    </location>
</feature>
<sequence length="288" mass="32108">MKIKNTSLSHLLEINLAMIFVSTSGALGRYIDLAVPLIIATRSILALLVLVIYCKLKGFSFKVEKMDKLPIVIGGLFLGLHWLTYFYSLKLSNVAIGMLSLFTYPILTSFLEPLFLKTKFQKIHLLLGLLVLIGIYFLVPSFDLDNSYTIAVAIGVLSALFYALRNIILKKRAINYNGSSLMCFQLFSIVLFMSPAFVYFELTDITSQWQWLVLLAVLTTAIGHTLFLNSFKHFSITTASILSCVQPIFGIVIVAIFLKEIPTMMTVLGGLLILSSVVIESVRSLKSE</sequence>